<reference evidence="10" key="1">
    <citation type="submission" date="2022-10" db="EMBL/GenBank/DDBJ databases">
        <title>Catenovulum adriacola sp. nov. isolated in the Harbour of Susak.</title>
        <authorList>
            <person name="Schoch T."/>
            <person name="Reich S.J."/>
            <person name="Stoeferle S."/>
            <person name="Flaiz M."/>
            <person name="Kazda M."/>
            <person name="Riedel C.U."/>
            <person name="Duerre P."/>
        </authorList>
    </citation>
    <scope>NUCLEOTIDE SEQUENCE</scope>
    <source>
        <strain evidence="10">TS8</strain>
    </source>
</reference>
<proteinExistence type="inferred from homology"/>
<name>A0ABY7ALJ5_9ALTE</name>
<evidence type="ECO:0000256" key="4">
    <source>
        <dbReference type="ARBA" id="ARBA00022475"/>
    </source>
</evidence>
<dbReference type="Gene3D" id="3.30.2090.10">
    <property type="entry name" value="Multidrug efflux transporter AcrB TolC docking domain, DN and DC subdomains"/>
    <property type="match status" value="2"/>
</dbReference>
<feature type="transmembrane region" description="Helical" evidence="9">
    <location>
        <begin position="971"/>
        <end position="992"/>
    </location>
</feature>
<feature type="transmembrane region" description="Helical" evidence="9">
    <location>
        <begin position="366"/>
        <end position="387"/>
    </location>
</feature>
<evidence type="ECO:0000256" key="8">
    <source>
        <dbReference type="ARBA" id="ARBA00023136"/>
    </source>
</evidence>
<comment type="subcellular location">
    <subcellularLocation>
        <location evidence="1 9">Cell inner membrane</location>
        <topology evidence="1 9">Multi-pass membrane protein</topology>
    </subcellularLocation>
</comment>
<feature type="transmembrane region" description="Helical" evidence="9">
    <location>
        <begin position="393"/>
        <end position="416"/>
    </location>
</feature>
<dbReference type="InterPro" id="IPR004764">
    <property type="entry name" value="MdtF-like"/>
</dbReference>
<feature type="transmembrane region" description="Helical" evidence="9">
    <location>
        <begin position="896"/>
        <end position="916"/>
    </location>
</feature>
<feature type="transmembrane region" description="Helical" evidence="9">
    <location>
        <begin position="536"/>
        <end position="554"/>
    </location>
</feature>
<dbReference type="PANTHER" id="PTHR32063:SF13">
    <property type="entry name" value="MULTIDRUG EFFLUX PUMP SUBUNIT ACRB-RELATED"/>
    <property type="match status" value="1"/>
</dbReference>
<evidence type="ECO:0000256" key="3">
    <source>
        <dbReference type="ARBA" id="ARBA00022448"/>
    </source>
</evidence>
<evidence type="ECO:0000256" key="7">
    <source>
        <dbReference type="ARBA" id="ARBA00022989"/>
    </source>
</evidence>
<organism evidence="10 11">
    <name type="scientific">Catenovulum adriaticum</name>
    <dbReference type="NCBI Taxonomy" id="2984846"/>
    <lineage>
        <taxon>Bacteria</taxon>
        <taxon>Pseudomonadati</taxon>
        <taxon>Pseudomonadota</taxon>
        <taxon>Gammaproteobacteria</taxon>
        <taxon>Alteromonadales</taxon>
        <taxon>Alteromonadaceae</taxon>
        <taxon>Catenovulum</taxon>
    </lineage>
</organism>
<gene>
    <name evidence="10" type="ORF">OLW01_00570</name>
</gene>
<dbReference type="Gene3D" id="3.30.70.1430">
    <property type="entry name" value="Multidrug efflux transporter AcrB pore domain"/>
    <property type="match status" value="2"/>
</dbReference>
<feature type="transmembrane region" description="Helical" evidence="9">
    <location>
        <begin position="335"/>
        <end position="359"/>
    </location>
</feature>
<feature type="transmembrane region" description="Helical" evidence="9">
    <location>
        <begin position="922"/>
        <end position="950"/>
    </location>
</feature>
<evidence type="ECO:0000313" key="11">
    <source>
        <dbReference type="Proteomes" id="UP001163726"/>
    </source>
</evidence>
<keyword evidence="8 9" id="KW-0472">Membrane</keyword>
<dbReference type="SUPFAM" id="SSF82693">
    <property type="entry name" value="Multidrug efflux transporter AcrB pore domain, PN1, PN2, PC1 and PC2 subdomains"/>
    <property type="match status" value="3"/>
</dbReference>
<dbReference type="InterPro" id="IPR027463">
    <property type="entry name" value="AcrB_DN_DC_subdom"/>
</dbReference>
<feature type="transmembrane region" description="Helical" evidence="9">
    <location>
        <begin position="872"/>
        <end position="889"/>
    </location>
</feature>
<dbReference type="SUPFAM" id="SSF82866">
    <property type="entry name" value="Multidrug efflux transporter AcrB transmembrane domain"/>
    <property type="match status" value="2"/>
</dbReference>
<dbReference type="PRINTS" id="PR00702">
    <property type="entry name" value="ACRIFLAVINRP"/>
</dbReference>
<dbReference type="Gene3D" id="3.30.70.1320">
    <property type="entry name" value="Multidrug efflux transporter AcrB pore domain like"/>
    <property type="match status" value="1"/>
</dbReference>
<evidence type="ECO:0000256" key="9">
    <source>
        <dbReference type="RuleBase" id="RU364070"/>
    </source>
</evidence>
<dbReference type="SUPFAM" id="SSF82714">
    <property type="entry name" value="Multidrug efflux transporter AcrB TolC docking domain, DN and DC subdomains"/>
    <property type="match status" value="2"/>
</dbReference>
<keyword evidence="3 9" id="KW-0813">Transport</keyword>
<feature type="transmembrane region" description="Helical" evidence="9">
    <location>
        <begin position="1004"/>
        <end position="1027"/>
    </location>
</feature>
<evidence type="ECO:0000256" key="6">
    <source>
        <dbReference type="ARBA" id="ARBA00022692"/>
    </source>
</evidence>
<keyword evidence="7 9" id="KW-1133">Transmembrane helix</keyword>
<comment type="similarity">
    <text evidence="2 9">Belongs to the resistance-nodulation-cell division (RND) (TC 2.A.6) family.</text>
</comment>
<feature type="transmembrane region" description="Helical" evidence="9">
    <location>
        <begin position="12"/>
        <end position="32"/>
    </location>
</feature>
<feature type="transmembrane region" description="Helical" evidence="9">
    <location>
        <begin position="470"/>
        <end position="497"/>
    </location>
</feature>
<accession>A0ABY7ALJ5</accession>
<sequence>MAKTFIERPILAWVIAILIMLAGLLSIFQLPVAQYPDVAPPAVSISATYPGASSEVVQDTVVQVIEQTLTGIDGVQYINASSDSSGNASITLTFTAGIDPDIAQVQVQNKLQSAMPLLPQVVQQNGIQVTKSTSGFLLVIGFYSSDGKLSRTDIADFLASNVRDQISRVNGVGQVNFFGSQYAMRIWINPEKMTQYAVTSNDIVSAIQSQNAQIAAGELGGAPAVEGQQINASIIVETGLKTPEEFGNILVKVAEDGATIRLKDVARVEIGGENYQTIGEYNNMPAAGLGISLASGANALDTAAAVRERMSELSDLIPDGVEVVYPYDTTPFVKLSIMGVVQTLAEAILLVFVVMYLFLQNFRATLIPTIAVPVVLCGTFAILWAFGFSINTLTMFGMVLAIGLLVDDAIVVVENVERVMHEEGLSPKEATKKSMKQITGALIGIGLVLSAVFIPMAFFGGSTGVIYRQFSITVVSSMVLSVIVALILTPALCATMLKPVEHTKKPKRGFFAWFNRKVDNSTLKYKNALSRILGKTARYMVVYVLLIGGLIFLFTRLPTSFLPDEDQGTMFTQMVLPQGASQERSAEIMDSIEKFYLEEEAENVESLFSVIGFSFSGRGQNSGLAFVKLKDWDKRTNADQHVQAVAGRAMGYFSQLKEAMVFAFVPPAISQLGTASGFDFQLQDLGGLGHEALINARNQVLGMAAKDERLVGVRPNGKEDTAQFKIDIDQQKALALGVSLSDINETFSTAWASKYVNDFVDNGRVKRVYVQADAPYRMMPEDLKYWYVRNNQGEMVPMSAFSETRWVHGPSKLERYNGVSSVQILGQAAPGLSSGDAMRAMEEIAATLPKGIGFEWSGMSLQEVQSGDQAPMLYAISILIVFLCLAALYESWSVPFAVMMVVPLGVLGAVCFALARGLSNDVYFQVGLLTTIGLASKNAILIVEFARALYEEKGLSLVEATIEAARLRLRPIIMTSLAFMLGVTPLVISSGAGSGSQNAIGTGVFGGMFSATVLAIFFVPVFFVVVFKLSHKITNKSGDQV</sequence>
<evidence type="ECO:0000256" key="2">
    <source>
        <dbReference type="ARBA" id="ARBA00010942"/>
    </source>
</evidence>
<dbReference type="EMBL" id="CP109965">
    <property type="protein sequence ID" value="WAJ70344.1"/>
    <property type="molecule type" value="Genomic_DNA"/>
</dbReference>
<protein>
    <recommendedName>
        <fullName evidence="9">Efflux pump membrane transporter</fullName>
    </recommendedName>
</protein>
<dbReference type="NCBIfam" id="TIGR00915">
    <property type="entry name" value="2A0602"/>
    <property type="match status" value="1"/>
</dbReference>
<evidence type="ECO:0000256" key="1">
    <source>
        <dbReference type="ARBA" id="ARBA00004429"/>
    </source>
</evidence>
<evidence type="ECO:0000256" key="5">
    <source>
        <dbReference type="ARBA" id="ARBA00022519"/>
    </source>
</evidence>
<keyword evidence="4" id="KW-1003">Cell membrane</keyword>
<dbReference type="Gene3D" id="1.20.1640.10">
    <property type="entry name" value="Multidrug efflux transporter AcrB transmembrane domain"/>
    <property type="match status" value="2"/>
</dbReference>
<dbReference type="Pfam" id="PF00873">
    <property type="entry name" value="ACR_tran"/>
    <property type="match status" value="1"/>
</dbReference>
<keyword evidence="5 9" id="KW-0997">Cell inner membrane</keyword>
<feature type="transmembrane region" description="Helical" evidence="9">
    <location>
        <begin position="437"/>
        <end position="458"/>
    </location>
</feature>
<evidence type="ECO:0000313" key="10">
    <source>
        <dbReference type="EMBL" id="WAJ70344.1"/>
    </source>
</evidence>
<dbReference type="Gene3D" id="3.30.70.1440">
    <property type="entry name" value="Multidrug efflux transporter AcrB pore domain"/>
    <property type="match status" value="1"/>
</dbReference>
<dbReference type="NCBIfam" id="NF000282">
    <property type="entry name" value="RND_permease_1"/>
    <property type="match status" value="1"/>
</dbReference>
<keyword evidence="6 9" id="KW-0812">Transmembrane</keyword>
<dbReference type="RefSeq" id="WP_268074646.1">
    <property type="nucleotide sequence ID" value="NZ_CP109965.1"/>
</dbReference>
<dbReference type="InterPro" id="IPR001036">
    <property type="entry name" value="Acrflvin-R"/>
</dbReference>
<keyword evidence="11" id="KW-1185">Reference proteome</keyword>
<dbReference type="Proteomes" id="UP001163726">
    <property type="component" value="Chromosome"/>
</dbReference>
<dbReference type="PANTHER" id="PTHR32063">
    <property type="match status" value="1"/>
</dbReference>